<dbReference type="InterPro" id="IPR053008">
    <property type="entry name" value="Phomopsin_biosynth_assoc"/>
</dbReference>
<accession>A0A218YRS7</accession>
<dbReference type="InParanoid" id="A0A218YRS7"/>
<keyword evidence="3" id="KW-1185">Reference proteome</keyword>
<protein>
    <submittedName>
        <fullName evidence="2">Uncharacterized protein</fullName>
    </submittedName>
</protein>
<keyword evidence="1" id="KW-1133">Transmembrane helix</keyword>
<keyword evidence="1" id="KW-0472">Membrane</keyword>
<organism evidence="2 3">
    <name type="scientific">Diplocarpon coronariae</name>
    <dbReference type="NCBI Taxonomy" id="2795749"/>
    <lineage>
        <taxon>Eukaryota</taxon>
        <taxon>Fungi</taxon>
        <taxon>Dikarya</taxon>
        <taxon>Ascomycota</taxon>
        <taxon>Pezizomycotina</taxon>
        <taxon>Leotiomycetes</taxon>
        <taxon>Helotiales</taxon>
        <taxon>Drepanopezizaceae</taxon>
        <taxon>Diplocarpon</taxon>
    </lineage>
</organism>
<dbReference type="STRING" id="503106.A0A218YRS7"/>
<keyword evidence="1" id="KW-0812">Transmembrane</keyword>
<gene>
    <name evidence="2" type="ORF">B2J93_8144</name>
</gene>
<dbReference type="OrthoDB" id="3501153at2759"/>
<dbReference type="PANTHER" id="PTHR35896">
    <property type="entry name" value="IG-LIKE DOMAIN-CONTAINING PROTEIN"/>
    <property type="match status" value="1"/>
</dbReference>
<dbReference type="Proteomes" id="UP000242519">
    <property type="component" value="Unassembled WGS sequence"/>
</dbReference>
<proteinExistence type="predicted"/>
<dbReference type="EMBL" id="MZNU01000448">
    <property type="protein sequence ID" value="OWO97363.1"/>
    <property type="molecule type" value="Genomic_DNA"/>
</dbReference>
<comment type="caution">
    <text evidence="2">The sequence shown here is derived from an EMBL/GenBank/DDBJ whole genome shotgun (WGS) entry which is preliminary data.</text>
</comment>
<name>A0A218YRS7_9HELO</name>
<evidence type="ECO:0000313" key="3">
    <source>
        <dbReference type="Proteomes" id="UP000242519"/>
    </source>
</evidence>
<dbReference type="AlphaFoldDB" id="A0A218YRS7"/>
<evidence type="ECO:0000313" key="2">
    <source>
        <dbReference type="EMBL" id="OWO97363.1"/>
    </source>
</evidence>
<feature type="transmembrane region" description="Helical" evidence="1">
    <location>
        <begin position="52"/>
        <end position="71"/>
    </location>
</feature>
<evidence type="ECO:0000256" key="1">
    <source>
        <dbReference type="SAM" id="Phobius"/>
    </source>
</evidence>
<sequence length="234" mass="26422">MPAFAWRSEGKRADTQYEAVHESDHESVATARCNTYESAREPKYAFHSQHSILLLLLAVSTLSGIIGFYIARIGRITIELDLDKLEPLTQPRAPLSCGSSPSEAEALGCVYDALAANWVHNSCPRDYHDEFYYYQGASTPFIFYRDRNGTQPMTWEELGRNGEYWSSTLEHAVHCSFILKRAVDVVARGGRLDNLTGSHKHAAHCTDYLREHLGESMERLEEIHTYGTIGFLTC</sequence>
<dbReference type="PANTHER" id="PTHR35896:SF3">
    <property type="entry name" value="MAJOR FACILITATOR SUPERFAMILY TRANSPORTER"/>
    <property type="match status" value="1"/>
</dbReference>
<reference evidence="2 3" key="1">
    <citation type="submission" date="2017-04" db="EMBL/GenBank/DDBJ databases">
        <title>Draft genome sequence of Marssonina coronaria NL1: causal agent of apple blotch.</title>
        <authorList>
            <person name="Cheng Q."/>
        </authorList>
    </citation>
    <scope>NUCLEOTIDE SEQUENCE [LARGE SCALE GENOMIC DNA]</scope>
    <source>
        <strain evidence="2 3">NL1</strain>
    </source>
</reference>